<evidence type="ECO:0000256" key="1">
    <source>
        <dbReference type="SAM" id="SignalP"/>
    </source>
</evidence>
<protein>
    <submittedName>
        <fullName evidence="3">ThuA domain-containing protein</fullName>
    </submittedName>
</protein>
<keyword evidence="4" id="KW-1185">Reference proteome</keyword>
<feature type="domain" description="ThuA-like" evidence="2">
    <location>
        <begin position="34"/>
        <end position="258"/>
    </location>
</feature>
<sequence>MLITRNALATVATAAAFVLSASAGLAADAKPLKVLLITGGCCHSYATQKDILKKGIEERINATVEQIHVDDKGTKPQLPIFGNPDYAKGYDLVIHDECAADISDLETIKGVLKPHTDGIPGVVLHCAMHSYRQKDFAQPVTKSEDRTIWFDFLGLQSTGHGAQKPIEIKFDTTAKSPITTGLADWTTGNEELYNNITILPTATKLATGKQGNDEKMVVWTNLYTDKKVRVFGTTLGHNDATVQDPKYLDLIAKGVLWATNKIDANGRPVTGYGRVSK</sequence>
<evidence type="ECO:0000313" key="4">
    <source>
        <dbReference type="Proteomes" id="UP000676169"/>
    </source>
</evidence>
<dbReference type="AlphaFoldDB" id="A0A975J3G2"/>
<dbReference type="Gene3D" id="3.40.50.880">
    <property type="match status" value="1"/>
</dbReference>
<accession>A0A975J3G2</accession>
<reference evidence="3" key="1">
    <citation type="submission" date="2021-04" db="EMBL/GenBank/DDBJ databases">
        <title>Luteolibacter sp. 32A isolated from the skin of an Anderson's salamander (Ambystoma andersonii).</title>
        <authorList>
            <person name="Spergser J."/>
            <person name="Busse H.-J."/>
        </authorList>
    </citation>
    <scope>NUCLEOTIDE SEQUENCE</scope>
    <source>
        <strain evidence="3">32A</strain>
    </source>
</reference>
<organism evidence="3 4">
    <name type="scientific">Luteolibacter ambystomatis</name>
    <dbReference type="NCBI Taxonomy" id="2824561"/>
    <lineage>
        <taxon>Bacteria</taxon>
        <taxon>Pseudomonadati</taxon>
        <taxon>Verrucomicrobiota</taxon>
        <taxon>Verrucomicrobiia</taxon>
        <taxon>Verrucomicrobiales</taxon>
        <taxon>Verrucomicrobiaceae</taxon>
        <taxon>Luteolibacter</taxon>
    </lineage>
</organism>
<dbReference type="InterPro" id="IPR029010">
    <property type="entry name" value="ThuA-like"/>
</dbReference>
<evidence type="ECO:0000313" key="3">
    <source>
        <dbReference type="EMBL" id="QUE53298.1"/>
    </source>
</evidence>
<dbReference type="Pfam" id="PF06283">
    <property type="entry name" value="ThuA"/>
    <property type="match status" value="1"/>
</dbReference>
<dbReference type="PANTHER" id="PTHR40469">
    <property type="entry name" value="SECRETED GLYCOSYL HYDROLASE"/>
    <property type="match status" value="1"/>
</dbReference>
<dbReference type="InterPro" id="IPR029062">
    <property type="entry name" value="Class_I_gatase-like"/>
</dbReference>
<gene>
    <name evidence="3" type="ORF">KBB96_09035</name>
</gene>
<feature type="chain" id="PRO_5037455425" evidence="1">
    <location>
        <begin position="24"/>
        <end position="277"/>
    </location>
</feature>
<dbReference type="EMBL" id="CP073100">
    <property type="protein sequence ID" value="QUE53298.1"/>
    <property type="molecule type" value="Genomic_DNA"/>
</dbReference>
<dbReference type="Proteomes" id="UP000676169">
    <property type="component" value="Chromosome"/>
</dbReference>
<proteinExistence type="predicted"/>
<dbReference type="KEGG" id="lamb:KBB96_09035"/>
<dbReference type="SUPFAM" id="SSF52317">
    <property type="entry name" value="Class I glutamine amidotransferase-like"/>
    <property type="match status" value="1"/>
</dbReference>
<evidence type="ECO:0000259" key="2">
    <source>
        <dbReference type="Pfam" id="PF06283"/>
    </source>
</evidence>
<keyword evidence="1" id="KW-0732">Signal</keyword>
<feature type="signal peptide" evidence="1">
    <location>
        <begin position="1"/>
        <end position="23"/>
    </location>
</feature>
<name>A0A975J3G2_9BACT</name>
<dbReference type="PANTHER" id="PTHR40469:SF2">
    <property type="entry name" value="GALACTOSE-BINDING DOMAIN-LIKE SUPERFAMILY PROTEIN"/>
    <property type="match status" value="1"/>
</dbReference>